<dbReference type="SUPFAM" id="SSF56112">
    <property type="entry name" value="Protein kinase-like (PK-like)"/>
    <property type="match status" value="1"/>
</dbReference>
<keyword evidence="3" id="KW-0547">Nucleotide-binding</keyword>
<organism evidence="8 9">
    <name type="scientific">Prorocentrum cordatum</name>
    <dbReference type="NCBI Taxonomy" id="2364126"/>
    <lineage>
        <taxon>Eukaryota</taxon>
        <taxon>Sar</taxon>
        <taxon>Alveolata</taxon>
        <taxon>Dinophyceae</taxon>
        <taxon>Prorocentrales</taxon>
        <taxon>Prorocentraceae</taxon>
        <taxon>Prorocentrum</taxon>
    </lineage>
</organism>
<keyword evidence="5" id="KW-0067">ATP-binding</keyword>
<dbReference type="EMBL" id="CAUYUJ010015325">
    <property type="protein sequence ID" value="CAK0852591.1"/>
    <property type="molecule type" value="Genomic_DNA"/>
</dbReference>
<feature type="non-terminal residue" evidence="8">
    <location>
        <position position="579"/>
    </location>
</feature>
<evidence type="ECO:0000256" key="1">
    <source>
        <dbReference type="ARBA" id="ARBA00022527"/>
    </source>
</evidence>
<evidence type="ECO:0000313" key="9">
    <source>
        <dbReference type="Proteomes" id="UP001189429"/>
    </source>
</evidence>
<dbReference type="Gene3D" id="1.10.510.10">
    <property type="entry name" value="Transferase(Phosphotransferase) domain 1"/>
    <property type="match status" value="1"/>
</dbReference>
<dbReference type="Pfam" id="PF00069">
    <property type="entry name" value="Pkinase"/>
    <property type="match status" value="1"/>
</dbReference>
<dbReference type="InterPro" id="IPR000719">
    <property type="entry name" value="Prot_kinase_dom"/>
</dbReference>
<accession>A0ABN9U1F8</accession>
<evidence type="ECO:0000256" key="4">
    <source>
        <dbReference type="ARBA" id="ARBA00022777"/>
    </source>
</evidence>
<evidence type="ECO:0000256" key="6">
    <source>
        <dbReference type="SAM" id="MobiDB-lite"/>
    </source>
</evidence>
<feature type="region of interest" description="Disordered" evidence="6">
    <location>
        <begin position="409"/>
        <end position="429"/>
    </location>
</feature>
<gene>
    <name evidence="8" type="ORF">PCOR1329_LOCUS44321</name>
</gene>
<dbReference type="SMART" id="SM00220">
    <property type="entry name" value="S_TKc"/>
    <property type="match status" value="1"/>
</dbReference>
<keyword evidence="9" id="KW-1185">Reference proteome</keyword>
<feature type="domain" description="Protein kinase" evidence="7">
    <location>
        <begin position="1"/>
        <end position="179"/>
    </location>
</feature>
<name>A0ABN9U1F8_9DINO</name>
<feature type="compositionally biased region" description="Basic and acidic residues" evidence="6">
    <location>
        <begin position="221"/>
        <end position="230"/>
    </location>
</feature>
<dbReference type="PROSITE" id="PS00108">
    <property type="entry name" value="PROTEIN_KINASE_ST"/>
    <property type="match status" value="1"/>
</dbReference>
<dbReference type="PROSITE" id="PS50011">
    <property type="entry name" value="PROTEIN_KINASE_DOM"/>
    <property type="match status" value="1"/>
</dbReference>
<evidence type="ECO:0000259" key="7">
    <source>
        <dbReference type="PROSITE" id="PS50011"/>
    </source>
</evidence>
<keyword evidence="4" id="KW-0418">Kinase</keyword>
<evidence type="ECO:0000256" key="5">
    <source>
        <dbReference type="ARBA" id="ARBA00022840"/>
    </source>
</evidence>
<comment type="caution">
    <text evidence="8">The sequence shown here is derived from an EMBL/GenBank/DDBJ whole genome shotgun (WGS) entry which is preliminary data.</text>
</comment>
<dbReference type="InterPro" id="IPR008271">
    <property type="entry name" value="Ser/Thr_kinase_AS"/>
</dbReference>
<sequence>MDKYSGGDLIDGLHLHLKEKGKIDCFSVAHISFQMAISLCYIHGRNIAHRDVKGDNYLMDRKNIADPECRIALTDFGASTYVPQGERLSAEVGTRIFWAPEIFRRDYGPKVDIWAMGVTMYGLLDGFFPFKDEKEICKPTRELKFPKVDSACKDYLRAMLTRDEKARASSEEIMVHKWVDHGRGTAPASLSASSPHPSTEKTRRTSDDVTVTMAPGADGKNNQDEKMGEGMRDDVNVGIIERRRELLERLNKEHAKAEKHRRGTRTPKEESQHFWAKWFTIADKRMGETLKFEWWGEEQVKKSGILAMAGMSQQPEDAHGDMDKSPLVVGQMLRDCDIDTKAFGTGRAKTLEQLAAEVQSGAARLMLDATDYKKLVRVVDVVLLRLVSAPAQEAETEKRILVETGEQYPDGRRRDTHRMPGAKKLPHETSKEVAQRVLKDFLNMDSVAIHFDFDCKEVYEEEEISPSFPGVTTVYRKEIVQCYVHETSRSALAMIGLPQGNNWTAEEANHQIRYLAWMTEEQAVAKGVKLRAEGSEEVSGLVMAPIGLAEDDLAEVLQHNGADPSLFGKGAAKSLKDPR</sequence>
<dbReference type="PANTHER" id="PTHR24349">
    <property type="entry name" value="SERINE/THREONINE-PROTEIN KINASE"/>
    <property type="match status" value="1"/>
</dbReference>
<dbReference type="InterPro" id="IPR011009">
    <property type="entry name" value="Kinase-like_dom_sf"/>
</dbReference>
<feature type="compositionally biased region" description="Basic and acidic residues" evidence="6">
    <location>
        <begin position="198"/>
        <end position="207"/>
    </location>
</feature>
<proteinExistence type="predicted"/>
<keyword evidence="2" id="KW-0808">Transferase</keyword>
<feature type="region of interest" description="Disordered" evidence="6">
    <location>
        <begin position="185"/>
        <end position="230"/>
    </location>
</feature>
<keyword evidence="1" id="KW-0723">Serine/threonine-protein kinase</keyword>
<protein>
    <recommendedName>
        <fullName evidence="7">Protein kinase domain-containing protein</fullName>
    </recommendedName>
</protein>
<reference evidence="8" key="1">
    <citation type="submission" date="2023-10" db="EMBL/GenBank/DDBJ databases">
        <authorList>
            <person name="Chen Y."/>
            <person name="Shah S."/>
            <person name="Dougan E. K."/>
            <person name="Thang M."/>
            <person name="Chan C."/>
        </authorList>
    </citation>
    <scope>NUCLEOTIDE SEQUENCE [LARGE SCALE GENOMIC DNA]</scope>
</reference>
<evidence type="ECO:0000256" key="3">
    <source>
        <dbReference type="ARBA" id="ARBA00022741"/>
    </source>
</evidence>
<dbReference type="InterPro" id="IPR050205">
    <property type="entry name" value="CDPK_Ser/Thr_kinases"/>
</dbReference>
<evidence type="ECO:0000313" key="8">
    <source>
        <dbReference type="EMBL" id="CAK0852591.1"/>
    </source>
</evidence>
<evidence type="ECO:0000256" key="2">
    <source>
        <dbReference type="ARBA" id="ARBA00022679"/>
    </source>
</evidence>
<dbReference type="Proteomes" id="UP001189429">
    <property type="component" value="Unassembled WGS sequence"/>
</dbReference>
<feature type="compositionally biased region" description="Low complexity" evidence="6">
    <location>
        <begin position="186"/>
        <end position="197"/>
    </location>
</feature>